<reference evidence="2" key="1">
    <citation type="submission" date="2017-06" db="EMBL/GenBank/DDBJ databases">
        <title>Genome analysis of Fimbriiglobus ruber SP5, the first member of the order Planctomycetales with confirmed chitinolytic capability.</title>
        <authorList>
            <person name="Ravin N.V."/>
            <person name="Rakitin A.L."/>
            <person name="Ivanova A.A."/>
            <person name="Beletsky A.V."/>
            <person name="Kulichevskaya I.S."/>
            <person name="Mardanov A.V."/>
            <person name="Dedysh S.N."/>
        </authorList>
    </citation>
    <scope>NUCLEOTIDE SEQUENCE [LARGE SCALE GENOMIC DNA]</scope>
    <source>
        <strain evidence="2">SP5</strain>
    </source>
</reference>
<comment type="caution">
    <text evidence="1">The sequence shown here is derived from an EMBL/GenBank/DDBJ whole genome shotgun (WGS) entry which is preliminary data.</text>
</comment>
<protein>
    <submittedName>
        <fullName evidence="1">Uncharacterized protein</fullName>
    </submittedName>
</protein>
<name>A0A225DFK3_9BACT</name>
<organism evidence="1 2">
    <name type="scientific">Fimbriiglobus ruber</name>
    <dbReference type="NCBI Taxonomy" id="1908690"/>
    <lineage>
        <taxon>Bacteria</taxon>
        <taxon>Pseudomonadati</taxon>
        <taxon>Planctomycetota</taxon>
        <taxon>Planctomycetia</taxon>
        <taxon>Gemmatales</taxon>
        <taxon>Gemmataceae</taxon>
        <taxon>Fimbriiglobus</taxon>
    </lineage>
</organism>
<sequence>MAKVYRLADELAEKQGVGPLAHGNAKDLAAAASELDVVIAWCATLAEKAEAV</sequence>
<evidence type="ECO:0000313" key="2">
    <source>
        <dbReference type="Proteomes" id="UP000214646"/>
    </source>
</evidence>
<dbReference type="AlphaFoldDB" id="A0A225DFK3"/>
<evidence type="ECO:0000313" key="1">
    <source>
        <dbReference type="EMBL" id="OWK35175.1"/>
    </source>
</evidence>
<gene>
    <name evidence="1" type="ORF">FRUB_10017</name>
</gene>
<keyword evidence="2" id="KW-1185">Reference proteome</keyword>
<accession>A0A225DFK3</accession>
<proteinExistence type="predicted"/>
<dbReference type="EMBL" id="NIDE01000019">
    <property type="protein sequence ID" value="OWK35175.1"/>
    <property type="molecule type" value="Genomic_DNA"/>
</dbReference>
<dbReference type="Proteomes" id="UP000214646">
    <property type="component" value="Unassembled WGS sequence"/>
</dbReference>